<protein>
    <recommendedName>
        <fullName evidence="8">Quaternary amine transport ATP-binding protein</fullName>
        <ecNumber evidence="8">7.6.2.9</ecNumber>
    </recommendedName>
</protein>
<keyword evidence="5" id="KW-0029">Amino-acid transport</keyword>
<dbReference type="RefSeq" id="WP_198881266.1">
    <property type="nucleotide sequence ID" value="NZ_JAEKJA010000004.1"/>
</dbReference>
<evidence type="ECO:0000256" key="1">
    <source>
        <dbReference type="ARBA" id="ARBA00005417"/>
    </source>
</evidence>
<evidence type="ECO:0000313" key="11">
    <source>
        <dbReference type="EMBL" id="MBJ3775359.1"/>
    </source>
</evidence>
<dbReference type="InterPro" id="IPR051921">
    <property type="entry name" value="ABC_osmolyte_uptake_ATP-bind"/>
</dbReference>
<evidence type="ECO:0000256" key="4">
    <source>
        <dbReference type="ARBA" id="ARBA00022840"/>
    </source>
</evidence>
<gene>
    <name evidence="11" type="ORF">JCR33_06655</name>
</gene>
<dbReference type="PANTHER" id="PTHR43869">
    <property type="entry name" value="GLYCINE BETAINE/PROLINE BETAINE TRANSPORT SYSTEM ATP-BINDING PROTEIN PROV"/>
    <property type="match status" value="1"/>
</dbReference>
<keyword evidence="3 8" id="KW-0547">Nucleotide-binding</keyword>
<evidence type="ECO:0000256" key="8">
    <source>
        <dbReference type="RuleBase" id="RU369116"/>
    </source>
</evidence>
<dbReference type="InterPro" id="IPR000644">
    <property type="entry name" value="CBS_dom"/>
</dbReference>
<organism evidence="11 12">
    <name type="scientific">Acuticoccus mangrovi</name>
    <dbReference type="NCBI Taxonomy" id="2796142"/>
    <lineage>
        <taxon>Bacteria</taxon>
        <taxon>Pseudomonadati</taxon>
        <taxon>Pseudomonadota</taxon>
        <taxon>Alphaproteobacteria</taxon>
        <taxon>Hyphomicrobiales</taxon>
        <taxon>Amorphaceae</taxon>
        <taxon>Acuticoccus</taxon>
    </lineage>
</organism>
<dbReference type="AlphaFoldDB" id="A0A934IPS0"/>
<keyword evidence="8" id="KW-0997">Cell inner membrane</keyword>
<dbReference type="GO" id="GO:0005886">
    <property type="term" value="C:plasma membrane"/>
    <property type="evidence" value="ECO:0007669"/>
    <property type="project" value="UniProtKB-SubCell"/>
</dbReference>
<evidence type="ECO:0000256" key="3">
    <source>
        <dbReference type="ARBA" id="ARBA00022741"/>
    </source>
</evidence>
<dbReference type="InterPro" id="IPR003439">
    <property type="entry name" value="ABC_transporter-like_ATP-bd"/>
</dbReference>
<name>A0A934IPS0_9HYPH</name>
<dbReference type="SUPFAM" id="SSF52540">
    <property type="entry name" value="P-loop containing nucleoside triphosphate hydrolases"/>
    <property type="match status" value="1"/>
</dbReference>
<dbReference type="GO" id="GO:0006970">
    <property type="term" value="P:response to osmotic stress"/>
    <property type="evidence" value="ECO:0007669"/>
    <property type="project" value="UniProtKB-ARBA"/>
</dbReference>
<comment type="catalytic activity">
    <reaction evidence="6">
        <text>a quaternary ammonium(out) + ATP + H2O = a quaternary ammonium(in) + ADP + phosphate + H(+)</text>
        <dbReference type="Rhea" id="RHEA:11036"/>
        <dbReference type="ChEBI" id="CHEBI:15377"/>
        <dbReference type="ChEBI" id="CHEBI:15378"/>
        <dbReference type="ChEBI" id="CHEBI:30616"/>
        <dbReference type="ChEBI" id="CHEBI:35267"/>
        <dbReference type="ChEBI" id="CHEBI:43474"/>
        <dbReference type="ChEBI" id="CHEBI:456216"/>
        <dbReference type="EC" id="7.6.2.9"/>
    </reaction>
    <physiologicalReaction direction="left-to-right" evidence="6">
        <dbReference type="Rhea" id="RHEA:11037"/>
    </physiologicalReaction>
</comment>
<dbReference type="Pfam" id="PF00571">
    <property type="entry name" value="CBS"/>
    <property type="match status" value="1"/>
</dbReference>
<comment type="subcellular location">
    <subcellularLocation>
        <location evidence="8">Cell inner membrane</location>
        <topology evidence="8">Peripheral membrane protein</topology>
    </subcellularLocation>
</comment>
<feature type="region of interest" description="Disordered" evidence="9">
    <location>
        <begin position="381"/>
        <end position="402"/>
    </location>
</feature>
<dbReference type="InterPro" id="IPR003593">
    <property type="entry name" value="AAA+_ATPase"/>
</dbReference>
<reference evidence="11" key="1">
    <citation type="submission" date="2020-12" db="EMBL/GenBank/DDBJ databases">
        <title>Bacterial taxonomy.</title>
        <authorList>
            <person name="Pan X."/>
        </authorList>
    </citation>
    <scope>NUCLEOTIDE SEQUENCE</scope>
    <source>
        <strain evidence="11">B2012</strain>
    </source>
</reference>
<accession>A0A934IPS0</accession>
<dbReference type="GO" id="GO:0016887">
    <property type="term" value="F:ATP hydrolysis activity"/>
    <property type="evidence" value="ECO:0007669"/>
    <property type="project" value="UniProtKB-UniRule"/>
</dbReference>
<dbReference type="SMART" id="SM00382">
    <property type="entry name" value="AAA"/>
    <property type="match status" value="1"/>
</dbReference>
<keyword evidence="8" id="KW-0472">Membrane</keyword>
<evidence type="ECO:0000256" key="9">
    <source>
        <dbReference type="SAM" id="MobiDB-lite"/>
    </source>
</evidence>
<keyword evidence="4 8" id="KW-0067">ATP-binding</keyword>
<comment type="subunit">
    <text evidence="8">The complex is probably composed of two ATP-binding proteins, two transmembrane proteins and a solute-binding protein.</text>
</comment>
<dbReference type="GO" id="GO:0031460">
    <property type="term" value="P:glycine betaine transport"/>
    <property type="evidence" value="ECO:0007669"/>
    <property type="project" value="InterPro"/>
</dbReference>
<dbReference type="NCBIfam" id="TIGR01186">
    <property type="entry name" value="proV"/>
    <property type="match status" value="1"/>
</dbReference>
<dbReference type="GO" id="GO:0006865">
    <property type="term" value="P:amino acid transport"/>
    <property type="evidence" value="ECO:0007669"/>
    <property type="project" value="UniProtKB-UniRule"/>
</dbReference>
<keyword evidence="2 8" id="KW-0813">Transport</keyword>
<comment type="caution">
    <text evidence="11">The sequence shown here is derived from an EMBL/GenBank/DDBJ whole genome shotgun (WGS) entry which is preliminary data.</text>
</comment>
<dbReference type="SUPFAM" id="SSF54631">
    <property type="entry name" value="CBS-domain pair"/>
    <property type="match status" value="1"/>
</dbReference>
<evidence type="ECO:0000256" key="6">
    <source>
        <dbReference type="ARBA" id="ARBA00051811"/>
    </source>
</evidence>
<keyword evidence="12" id="KW-1185">Reference proteome</keyword>
<dbReference type="EC" id="7.6.2.9" evidence="8"/>
<evidence type="ECO:0000313" key="12">
    <source>
        <dbReference type="Proteomes" id="UP000609531"/>
    </source>
</evidence>
<feature type="domain" description="ABC transporter" evidence="10">
    <location>
        <begin position="28"/>
        <end position="264"/>
    </location>
</feature>
<dbReference type="GO" id="GO:0005524">
    <property type="term" value="F:ATP binding"/>
    <property type="evidence" value="ECO:0007669"/>
    <property type="project" value="UniProtKB-UniRule"/>
</dbReference>
<dbReference type="PROSITE" id="PS50893">
    <property type="entry name" value="ABC_TRANSPORTER_2"/>
    <property type="match status" value="1"/>
</dbReference>
<dbReference type="Proteomes" id="UP000609531">
    <property type="component" value="Unassembled WGS sequence"/>
</dbReference>
<dbReference type="EMBL" id="JAEKJA010000004">
    <property type="protein sequence ID" value="MBJ3775359.1"/>
    <property type="molecule type" value="Genomic_DNA"/>
</dbReference>
<evidence type="ECO:0000259" key="10">
    <source>
        <dbReference type="PROSITE" id="PS50893"/>
    </source>
</evidence>
<evidence type="ECO:0000256" key="2">
    <source>
        <dbReference type="ARBA" id="ARBA00022448"/>
    </source>
</evidence>
<proteinExistence type="inferred from homology"/>
<dbReference type="PROSITE" id="PS00211">
    <property type="entry name" value="ABC_TRANSPORTER_1"/>
    <property type="match status" value="1"/>
</dbReference>
<dbReference type="Gene3D" id="3.10.580.10">
    <property type="entry name" value="CBS-domain"/>
    <property type="match status" value="1"/>
</dbReference>
<dbReference type="Pfam" id="PF00005">
    <property type="entry name" value="ABC_tran"/>
    <property type="match status" value="1"/>
</dbReference>
<comment type="subunit">
    <text evidence="7">The complex is probably composed of two ATP-binding proteins (TmoW), two transmembrane proteins (TmoV) and a solute-binding protein (TmoX).</text>
</comment>
<keyword evidence="8" id="KW-1003">Cell membrane</keyword>
<dbReference type="InterPro" id="IPR027417">
    <property type="entry name" value="P-loop_NTPase"/>
</dbReference>
<dbReference type="CDD" id="cd03294">
    <property type="entry name" value="ABC_Pro_Gly_Betaine"/>
    <property type="match status" value="1"/>
</dbReference>
<dbReference type="FunFam" id="3.40.50.300:FF:000201">
    <property type="entry name" value="Glycine betaine/L-proline ABC transporter ATP-binding protein"/>
    <property type="match status" value="1"/>
</dbReference>
<dbReference type="InterPro" id="IPR017871">
    <property type="entry name" value="ABC_transporter-like_CS"/>
</dbReference>
<feature type="compositionally biased region" description="Basic and acidic residues" evidence="9">
    <location>
        <begin position="391"/>
        <end position="402"/>
    </location>
</feature>
<dbReference type="PANTHER" id="PTHR43869:SF1">
    <property type="entry name" value="GLYCINE BETAINE_PROLINE BETAINE TRANSPORT SYSTEM ATP-BINDING PROTEIN PROV"/>
    <property type="match status" value="1"/>
</dbReference>
<dbReference type="GO" id="GO:0015418">
    <property type="term" value="F:ABC-type quaternary ammonium compound transporting activity"/>
    <property type="evidence" value="ECO:0007669"/>
    <property type="project" value="UniProtKB-EC"/>
</dbReference>
<evidence type="ECO:0000256" key="5">
    <source>
        <dbReference type="ARBA" id="ARBA00022970"/>
    </source>
</evidence>
<evidence type="ECO:0000256" key="7">
    <source>
        <dbReference type="ARBA" id="ARBA00061968"/>
    </source>
</evidence>
<sequence>MSLIEVENITKIFGPRPQEAMARYKEGLSKEELLAETGHTLGLADVSLSIEKGEIFVVMGLSGSGKSTLIRHFNRLIDPTAGRILVDGTDVLKMSQRELQAFRRSTMSMVFQRFGLMPHRTVLENVGYGLAVRGLRKKDRLEKAMHWVEMVGLKGYENQYPTQLSGGMQQRVGLARALATDAEILLMDEAFSALDPLIRSQMQDQLIELQSELGKTIVFITHDLDEALRIGDHIAILKDGRLSQVGTPPEILLNPADDYVAAFVRDVNRARILTVDVVMQPPKARLTGENMARALEEMRRLGERYGYVVDDKRYRGVATEERLAAAVKSAGDGSLYDYAEPGPTLTADAVLETALPTTLESDYPVPVVGEDGELVGVVSSRQMSSVLAPPKRNDGDDQKLAS</sequence>
<dbReference type="InterPro" id="IPR005892">
    <property type="entry name" value="Gly-betaine_transp_ATP-bd"/>
</dbReference>
<comment type="similarity">
    <text evidence="1 8">Belongs to the ABC transporter superfamily.</text>
</comment>
<dbReference type="InterPro" id="IPR046342">
    <property type="entry name" value="CBS_dom_sf"/>
</dbReference>
<dbReference type="Gene3D" id="3.40.50.300">
    <property type="entry name" value="P-loop containing nucleotide triphosphate hydrolases"/>
    <property type="match status" value="1"/>
</dbReference>